<dbReference type="Pfam" id="PF00212">
    <property type="entry name" value="ANP"/>
    <property type="match status" value="1"/>
</dbReference>
<evidence type="ECO:0000256" key="7">
    <source>
        <dbReference type="SAM" id="SignalP"/>
    </source>
</evidence>
<evidence type="ECO:0000313" key="9">
    <source>
        <dbReference type="Proteomes" id="UP000297703"/>
    </source>
</evidence>
<reference evidence="8 9" key="1">
    <citation type="submission" date="2019-04" db="EMBL/GenBank/DDBJ databases">
        <title>Draft genome of the big-headed turtle Platysternon megacephalum.</title>
        <authorList>
            <person name="Gong S."/>
        </authorList>
    </citation>
    <scope>NUCLEOTIDE SEQUENCE [LARGE SCALE GENOMIC DNA]</scope>
    <source>
        <strain evidence="8">DO16091913</strain>
        <tissue evidence="8">Muscle</tissue>
    </source>
</reference>
<dbReference type="GO" id="GO:0007168">
    <property type="term" value="P:receptor guanylyl cyclase signaling pathway"/>
    <property type="evidence" value="ECO:0007669"/>
    <property type="project" value="TreeGrafter"/>
</dbReference>
<gene>
    <name evidence="8" type="ORF">DR999_PMT02821</name>
</gene>
<comment type="subcellular location">
    <subcellularLocation>
        <location evidence="1">Secreted</location>
    </subcellularLocation>
</comment>
<keyword evidence="2" id="KW-0964">Secreted</keyword>
<accession>A0A4D9F304</accession>
<evidence type="ECO:0000256" key="4">
    <source>
        <dbReference type="ARBA" id="ARBA00022858"/>
    </source>
</evidence>
<feature type="region of interest" description="Disordered" evidence="6">
    <location>
        <begin position="49"/>
        <end position="92"/>
    </location>
</feature>
<dbReference type="GO" id="GO:0007218">
    <property type="term" value="P:neuropeptide signaling pathway"/>
    <property type="evidence" value="ECO:0007669"/>
    <property type="project" value="TreeGrafter"/>
</dbReference>
<evidence type="ECO:0000256" key="2">
    <source>
        <dbReference type="ARBA" id="ARBA00022525"/>
    </source>
</evidence>
<feature type="signal peptide" evidence="7">
    <location>
        <begin position="1"/>
        <end position="23"/>
    </location>
</feature>
<feature type="compositionally biased region" description="Acidic residues" evidence="6">
    <location>
        <begin position="52"/>
        <end position="71"/>
    </location>
</feature>
<keyword evidence="5" id="KW-1015">Disulfide bond</keyword>
<protein>
    <submittedName>
        <fullName evidence="8">DBF4-type zinc finger-containing protein 2</fullName>
    </submittedName>
</protein>
<dbReference type="GO" id="GO:0051427">
    <property type="term" value="F:hormone receptor binding"/>
    <property type="evidence" value="ECO:0007669"/>
    <property type="project" value="TreeGrafter"/>
</dbReference>
<dbReference type="EMBL" id="QXTE01000014">
    <property type="protein sequence ID" value="TFK13802.1"/>
    <property type="molecule type" value="Genomic_DNA"/>
</dbReference>
<dbReference type="PANTHER" id="PTHR14066:SF10">
    <property type="entry name" value="NATRIURETIC PEPTIDES B"/>
    <property type="match status" value="1"/>
</dbReference>
<organism evidence="8 9">
    <name type="scientific">Platysternon megacephalum</name>
    <name type="common">big-headed turtle</name>
    <dbReference type="NCBI Taxonomy" id="55544"/>
    <lineage>
        <taxon>Eukaryota</taxon>
        <taxon>Metazoa</taxon>
        <taxon>Chordata</taxon>
        <taxon>Craniata</taxon>
        <taxon>Vertebrata</taxon>
        <taxon>Euteleostomi</taxon>
        <taxon>Archelosauria</taxon>
        <taxon>Testudinata</taxon>
        <taxon>Testudines</taxon>
        <taxon>Cryptodira</taxon>
        <taxon>Durocryptodira</taxon>
        <taxon>Testudinoidea</taxon>
        <taxon>Platysternidae</taxon>
        <taxon>Platysternon</taxon>
    </lineage>
</organism>
<evidence type="ECO:0000256" key="6">
    <source>
        <dbReference type="SAM" id="MobiDB-lite"/>
    </source>
</evidence>
<dbReference type="InterPro" id="IPR000663">
    <property type="entry name" value="Natr_peptide"/>
</dbReference>
<evidence type="ECO:0000313" key="8">
    <source>
        <dbReference type="EMBL" id="TFK13802.1"/>
    </source>
</evidence>
<name>A0A4D9F304_9SAUR</name>
<dbReference type="GO" id="GO:0005737">
    <property type="term" value="C:cytoplasm"/>
    <property type="evidence" value="ECO:0007669"/>
    <property type="project" value="TreeGrafter"/>
</dbReference>
<evidence type="ECO:0000256" key="1">
    <source>
        <dbReference type="ARBA" id="ARBA00004613"/>
    </source>
</evidence>
<evidence type="ECO:0000256" key="5">
    <source>
        <dbReference type="ARBA" id="ARBA00023157"/>
    </source>
</evidence>
<dbReference type="PANTHER" id="PTHR14066">
    <property type="entry name" value="ATRIAL NATRIURETIC FACTOR PRECURSOR"/>
    <property type="match status" value="1"/>
</dbReference>
<dbReference type="AlphaFoldDB" id="A0A4D9F304"/>
<dbReference type="GO" id="GO:0006182">
    <property type="term" value="P:cGMP biosynthetic process"/>
    <property type="evidence" value="ECO:0007669"/>
    <property type="project" value="TreeGrafter"/>
</dbReference>
<sequence length="142" mass="15918">MKGAALCSWAALLLLSLQGPGGGHPLPRKYTSQELQSLQDLLELLKEKTQGEEGEPLELESLDYGAEDDEPRWDLAEPESSPATQLQPRDPVASQWRNLLASPRRMRHFSGCFGTRIERIGSQTGLGCNIFRARSWKRRSRS</sequence>
<dbReference type="OrthoDB" id="8865096at2759"/>
<dbReference type="GO" id="GO:0003085">
    <property type="term" value="P:negative regulation of systemic arterial blood pressure"/>
    <property type="evidence" value="ECO:0007669"/>
    <property type="project" value="TreeGrafter"/>
</dbReference>
<dbReference type="GO" id="GO:0005179">
    <property type="term" value="F:hormone activity"/>
    <property type="evidence" value="ECO:0007669"/>
    <property type="project" value="InterPro"/>
</dbReference>
<dbReference type="GO" id="GO:0097746">
    <property type="term" value="P:blood vessel diameter maintenance"/>
    <property type="evidence" value="ECO:0007669"/>
    <property type="project" value="UniProtKB-KW"/>
</dbReference>
<keyword evidence="9" id="KW-1185">Reference proteome</keyword>
<keyword evidence="3 7" id="KW-0732">Signal</keyword>
<comment type="caution">
    <text evidence="8">The sequence shown here is derived from an EMBL/GenBank/DDBJ whole genome shotgun (WGS) entry which is preliminary data.</text>
</comment>
<reference evidence="8 9" key="2">
    <citation type="submission" date="2019-04" db="EMBL/GenBank/DDBJ databases">
        <title>The genome sequence of big-headed turtle.</title>
        <authorList>
            <person name="Gong S."/>
        </authorList>
    </citation>
    <scope>NUCLEOTIDE SEQUENCE [LARGE SCALE GENOMIC DNA]</scope>
    <source>
        <strain evidence="8">DO16091913</strain>
        <tissue evidence="8">Muscle</tissue>
    </source>
</reference>
<dbReference type="GO" id="GO:0019934">
    <property type="term" value="P:cGMP-mediated signaling"/>
    <property type="evidence" value="ECO:0007669"/>
    <property type="project" value="TreeGrafter"/>
</dbReference>
<proteinExistence type="predicted"/>
<dbReference type="InterPro" id="IPR050787">
    <property type="entry name" value="Natriuretic_peptide"/>
</dbReference>
<dbReference type="GO" id="GO:0005615">
    <property type="term" value="C:extracellular space"/>
    <property type="evidence" value="ECO:0007669"/>
    <property type="project" value="TreeGrafter"/>
</dbReference>
<keyword evidence="4" id="KW-0838">Vasoactive</keyword>
<evidence type="ECO:0000256" key="3">
    <source>
        <dbReference type="ARBA" id="ARBA00022729"/>
    </source>
</evidence>
<dbReference type="Proteomes" id="UP000297703">
    <property type="component" value="Unassembled WGS sequence"/>
</dbReference>
<feature type="chain" id="PRO_5020030999" evidence="7">
    <location>
        <begin position="24"/>
        <end position="142"/>
    </location>
</feature>
<dbReference type="SMART" id="SM00183">
    <property type="entry name" value="NAT_PEP"/>
    <property type="match status" value="1"/>
</dbReference>